<dbReference type="OrthoDB" id="512581at2"/>
<name>A0A1X7DYX2_9PROT</name>
<proteinExistence type="predicted"/>
<feature type="signal peptide" evidence="1">
    <location>
        <begin position="1"/>
        <end position="31"/>
    </location>
</feature>
<dbReference type="InterPro" id="IPR046150">
    <property type="entry name" value="DUF6152"/>
</dbReference>
<evidence type="ECO:0000313" key="3">
    <source>
        <dbReference type="Proteomes" id="UP000192936"/>
    </source>
</evidence>
<sequence length="126" mass="13318">MARNRLLNTRSRILVAAGFAVTATVALPALAHHGWGGYDADRTLTLSGTVEQFAFSNPHAMLNLQADGKQWHVVLAPPSRMTARGLPDGAIKPGGTVTVVGYASKSDAAELRAERITVGGQTVELR</sequence>
<dbReference type="Proteomes" id="UP000192936">
    <property type="component" value="Unassembled WGS sequence"/>
</dbReference>
<organism evidence="2 3">
    <name type="scientific">Azospirillum oryzae</name>
    <dbReference type="NCBI Taxonomy" id="286727"/>
    <lineage>
        <taxon>Bacteria</taxon>
        <taxon>Pseudomonadati</taxon>
        <taxon>Pseudomonadota</taxon>
        <taxon>Alphaproteobacteria</taxon>
        <taxon>Rhodospirillales</taxon>
        <taxon>Azospirillaceae</taxon>
        <taxon>Azospirillum</taxon>
    </lineage>
</organism>
<reference evidence="2 3" key="1">
    <citation type="submission" date="2017-04" db="EMBL/GenBank/DDBJ databases">
        <authorList>
            <person name="Afonso C.L."/>
            <person name="Miller P.J."/>
            <person name="Scott M.A."/>
            <person name="Spackman E."/>
            <person name="Goraichik I."/>
            <person name="Dimitrov K.M."/>
            <person name="Suarez D.L."/>
            <person name="Swayne D.E."/>
        </authorList>
    </citation>
    <scope>NUCLEOTIDE SEQUENCE [LARGE SCALE GENOMIC DNA]</scope>
    <source>
        <strain evidence="2 3">A2P</strain>
    </source>
</reference>
<dbReference type="AlphaFoldDB" id="A0A1X7DYX2"/>
<evidence type="ECO:0000313" key="2">
    <source>
        <dbReference type="EMBL" id="SMF24022.1"/>
    </source>
</evidence>
<dbReference type="STRING" id="286727.SAMN02982917_1194"/>
<gene>
    <name evidence="2" type="ORF">SAMN02982917_1194</name>
</gene>
<feature type="chain" id="PRO_5012688227" evidence="1">
    <location>
        <begin position="32"/>
        <end position="126"/>
    </location>
</feature>
<keyword evidence="1" id="KW-0732">Signal</keyword>
<evidence type="ECO:0000256" key="1">
    <source>
        <dbReference type="SAM" id="SignalP"/>
    </source>
</evidence>
<accession>A0A1X7DYX2</accession>
<protein>
    <submittedName>
        <fullName evidence="2">Uncharacterized protein</fullName>
    </submittedName>
</protein>
<dbReference type="EMBL" id="FXAK01000001">
    <property type="protein sequence ID" value="SMF24022.1"/>
    <property type="molecule type" value="Genomic_DNA"/>
</dbReference>
<dbReference type="Pfam" id="PF19649">
    <property type="entry name" value="DUF6152"/>
    <property type="match status" value="1"/>
</dbReference>